<dbReference type="EMBL" id="FCNZ02000016">
    <property type="protein sequence ID" value="SAL67829.1"/>
    <property type="molecule type" value="Genomic_DNA"/>
</dbReference>
<feature type="region of interest" description="Disordered" evidence="1">
    <location>
        <begin position="46"/>
        <end position="98"/>
    </location>
</feature>
<dbReference type="Proteomes" id="UP000054717">
    <property type="component" value="Unassembled WGS sequence"/>
</dbReference>
<evidence type="ECO:0000313" key="2">
    <source>
        <dbReference type="EMBL" id="SAL67829.1"/>
    </source>
</evidence>
<organism evidence="2 3">
    <name type="scientific">Caballeronia telluris</name>
    <dbReference type="NCBI Taxonomy" id="326475"/>
    <lineage>
        <taxon>Bacteria</taxon>
        <taxon>Pseudomonadati</taxon>
        <taxon>Pseudomonadota</taxon>
        <taxon>Betaproteobacteria</taxon>
        <taxon>Burkholderiales</taxon>
        <taxon>Burkholderiaceae</taxon>
        <taxon>Caballeronia</taxon>
    </lineage>
</organism>
<proteinExistence type="predicted"/>
<gene>
    <name evidence="2" type="ORF">AWB66_04205</name>
</gene>
<feature type="compositionally biased region" description="Low complexity" evidence="1">
    <location>
        <begin position="76"/>
        <end position="87"/>
    </location>
</feature>
<reference evidence="2" key="1">
    <citation type="submission" date="2016-01" db="EMBL/GenBank/DDBJ databases">
        <authorList>
            <person name="Peeters Charlotte."/>
        </authorList>
    </citation>
    <scope>NUCLEOTIDE SEQUENCE</scope>
    <source>
        <strain evidence="2">LMG 22936</strain>
    </source>
</reference>
<evidence type="ECO:0000256" key="1">
    <source>
        <dbReference type="SAM" id="MobiDB-lite"/>
    </source>
</evidence>
<dbReference type="AlphaFoldDB" id="A0A158JHA1"/>
<protein>
    <recommendedName>
        <fullName evidence="4">DUF2934 domain-containing protein</fullName>
    </recommendedName>
</protein>
<dbReference type="RefSeq" id="WP_087632093.1">
    <property type="nucleotide sequence ID" value="NZ_FCNZ02000016.1"/>
</dbReference>
<evidence type="ECO:0000313" key="3">
    <source>
        <dbReference type="Proteomes" id="UP000054717"/>
    </source>
</evidence>
<keyword evidence="3" id="KW-1185">Reference proteome</keyword>
<comment type="caution">
    <text evidence="2">The sequence shown here is derived from an EMBL/GenBank/DDBJ whole genome shotgun (WGS) entry which is preliminary data.</text>
</comment>
<dbReference type="Pfam" id="PF11154">
    <property type="entry name" value="DUF2934"/>
    <property type="match status" value="1"/>
</dbReference>
<accession>A0A158JHA1</accession>
<sequence length="98" mass="10616">MNDIESQSLEAQIRVRAYHLWEADGRPDGRAEEFWRLAQAEVSAPKKTVKRRTKAAERPAGASVSAKAVKPRKTAAPKAAPAAATKPPRSKAKLEAQG</sequence>
<name>A0A158JHA1_9BURK</name>
<evidence type="ECO:0008006" key="4">
    <source>
        <dbReference type="Google" id="ProtNLM"/>
    </source>
</evidence>
<dbReference type="InterPro" id="IPR021327">
    <property type="entry name" value="DUF2934"/>
</dbReference>